<dbReference type="EMBL" id="CP002959">
    <property type="protein sequence ID" value="AFM14361.1"/>
    <property type="molecule type" value="Genomic_DNA"/>
</dbReference>
<gene>
    <name evidence="1" type="ordered locus">Turpa_3727</name>
</gene>
<accession>I4BAQ4</accession>
<dbReference type="KEGG" id="tpx:Turpa_3727"/>
<dbReference type="RefSeq" id="WP_014804838.1">
    <property type="nucleotide sequence ID" value="NC_018020.1"/>
</dbReference>
<organism evidence="1 2">
    <name type="scientific">Turneriella parva (strain ATCC BAA-1111 / DSM 21527 / NCTC 11395 / H)</name>
    <name type="common">Leptospira parva</name>
    <dbReference type="NCBI Taxonomy" id="869212"/>
    <lineage>
        <taxon>Bacteria</taxon>
        <taxon>Pseudomonadati</taxon>
        <taxon>Spirochaetota</taxon>
        <taxon>Spirochaetia</taxon>
        <taxon>Leptospirales</taxon>
        <taxon>Leptospiraceae</taxon>
        <taxon>Turneriella</taxon>
    </lineage>
</organism>
<dbReference type="GO" id="GO:0005829">
    <property type="term" value="C:cytosol"/>
    <property type="evidence" value="ECO:0007669"/>
    <property type="project" value="TreeGrafter"/>
</dbReference>
<name>I4BAQ4_TURPD</name>
<dbReference type="SUPFAM" id="SSF53448">
    <property type="entry name" value="Nucleotide-diphospho-sugar transferases"/>
    <property type="match status" value="1"/>
</dbReference>
<dbReference type="STRING" id="869212.Turpa_3727"/>
<dbReference type="AlphaFoldDB" id="I4BAQ4"/>
<dbReference type="InterPro" id="IPR029044">
    <property type="entry name" value="Nucleotide-diphossugar_trans"/>
</dbReference>
<proteinExistence type="predicted"/>
<dbReference type="GO" id="GO:0016779">
    <property type="term" value="F:nucleotidyltransferase activity"/>
    <property type="evidence" value="ECO:0007669"/>
    <property type="project" value="UniProtKB-KW"/>
</dbReference>
<evidence type="ECO:0000313" key="2">
    <source>
        <dbReference type="Proteomes" id="UP000006048"/>
    </source>
</evidence>
<dbReference type="OrthoDB" id="9815559at2"/>
<reference evidence="1 2" key="1">
    <citation type="submission" date="2012-06" db="EMBL/GenBank/DDBJ databases">
        <title>The complete chromosome of genome of Turneriella parva DSM 21527.</title>
        <authorList>
            <consortium name="US DOE Joint Genome Institute (JGI-PGF)"/>
            <person name="Lucas S."/>
            <person name="Han J."/>
            <person name="Lapidus A."/>
            <person name="Bruce D."/>
            <person name="Goodwin L."/>
            <person name="Pitluck S."/>
            <person name="Peters L."/>
            <person name="Kyrpides N."/>
            <person name="Mavromatis K."/>
            <person name="Ivanova N."/>
            <person name="Mikhailova N."/>
            <person name="Chertkov O."/>
            <person name="Detter J.C."/>
            <person name="Tapia R."/>
            <person name="Han C."/>
            <person name="Land M."/>
            <person name="Hauser L."/>
            <person name="Markowitz V."/>
            <person name="Cheng J.-F."/>
            <person name="Hugenholtz P."/>
            <person name="Woyke T."/>
            <person name="Wu D."/>
            <person name="Gronow S."/>
            <person name="Wellnitz S."/>
            <person name="Brambilla E."/>
            <person name="Klenk H.-P."/>
            <person name="Eisen J.A."/>
        </authorList>
    </citation>
    <scope>NUCLEOTIDE SEQUENCE [LARGE SCALE GENOMIC DNA]</scope>
    <source>
        <strain evidence="2">ATCC BAA-1111 / DSM 21527 / NCTC 11395 / H</strain>
    </source>
</reference>
<protein>
    <submittedName>
        <fullName evidence="1">Acylneuraminate cytidylyltransferase</fullName>
    </submittedName>
</protein>
<dbReference type="Pfam" id="PF02348">
    <property type="entry name" value="CTP_transf_3"/>
    <property type="match status" value="1"/>
</dbReference>
<dbReference type="HOGENOM" id="CLU_072501_0_0_12"/>
<dbReference type="PANTHER" id="PTHR42866">
    <property type="entry name" value="3-DEOXY-MANNO-OCTULOSONATE CYTIDYLYLTRANSFERASE"/>
    <property type="match status" value="1"/>
</dbReference>
<dbReference type="Gene3D" id="3.90.550.10">
    <property type="entry name" value="Spore Coat Polysaccharide Biosynthesis Protein SpsA, Chain A"/>
    <property type="match status" value="1"/>
</dbReference>
<dbReference type="InterPro" id="IPR003329">
    <property type="entry name" value="Cytidylyl_trans"/>
</dbReference>
<keyword evidence="1" id="KW-0548">Nucleotidyltransferase</keyword>
<evidence type="ECO:0000313" key="1">
    <source>
        <dbReference type="EMBL" id="AFM14361.1"/>
    </source>
</evidence>
<keyword evidence="2" id="KW-1185">Reference proteome</keyword>
<keyword evidence="1" id="KW-0808">Transferase</keyword>
<dbReference type="Proteomes" id="UP000006048">
    <property type="component" value="Chromosome"/>
</dbReference>
<dbReference type="PANTHER" id="PTHR42866:SF1">
    <property type="entry name" value="SPORE COAT POLYSACCHARIDE BIOSYNTHESIS PROTEIN SPSF"/>
    <property type="match status" value="1"/>
</dbReference>
<sequence length="267" mass="30023">MRFRAIVQARMASERLPGKVLQTIGSLSILEHIARRFATLEGANVALHFAIAREEASPLPTYLSERGWNFTEGDVYDVLQRYLDASSDLDDTDYVIRVTGDNPFTDKDELARLIMKLKSRPVDYAHTADLPLGMGSEIIRVNALRSIRLRAEPATPGGASEILPHHREHVTMFVRENPHLYEIYSQPLDETFSEELAKARVRGIRMTVDEPQDLEVARKVYLHFERLAKPLFGAAEVIQLAKNSPEMFASNANIAQRPATSVDARAN</sequence>